<keyword evidence="2" id="KW-1185">Reference proteome</keyword>
<comment type="caution">
    <text evidence="1">The sequence shown here is derived from an EMBL/GenBank/DDBJ whole genome shotgun (WGS) entry which is preliminary data.</text>
</comment>
<dbReference type="EMBL" id="JAPWTJ010001595">
    <property type="protein sequence ID" value="KAJ8970644.1"/>
    <property type="molecule type" value="Genomic_DNA"/>
</dbReference>
<reference evidence="1" key="1">
    <citation type="journal article" date="2023" name="Insect Mol. Biol.">
        <title>Genome sequencing provides insights into the evolution of gene families encoding plant cell wall-degrading enzymes in longhorned beetles.</title>
        <authorList>
            <person name="Shin N.R."/>
            <person name="Okamura Y."/>
            <person name="Kirsch R."/>
            <person name="Pauchet Y."/>
        </authorList>
    </citation>
    <scope>NUCLEOTIDE SEQUENCE</scope>
    <source>
        <strain evidence="1">MMC_N1</strain>
    </source>
</reference>
<protein>
    <submittedName>
        <fullName evidence="1">Uncharacterized protein</fullName>
    </submittedName>
</protein>
<proteinExistence type="predicted"/>
<name>A0ABQ9J0W5_9CUCU</name>
<accession>A0ABQ9J0W5</accession>
<organism evidence="1 2">
    <name type="scientific">Molorchus minor</name>
    <dbReference type="NCBI Taxonomy" id="1323400"/>
    <lineage>
        <taxon>Eukaryota</taxon>
        <taxon>Metazoa</taxon>
        <taxon>Ecdysozoa</taxon>
        <taxon>Arthropoda</taxon>
        <taxon>Hexapoda</taxon>
        <taxon>Insecta</taxon>
        <taxon>Pterygota</taxon>
        <taxon>Neoptera</taxon>
        <taxon>Endopterygota</taxon>
        <taxon>Coleoptera</taxon>
        <taxon>Polyphaga</taxon>
        <taxon>Cucujiformia</taxon>
        <taxon>Chrysomeloidea</taxon>
        <taxon>Cerambycidae</taxon>
        <taxon>Lamiinae</taxon>
        <taxon>Monochamini</taxon>
        <taxon>Molorchus</taxon>
    </lineage>
</organism>
<evidence type="ECO:0000313" key="2">
    <source>
        <dbReference type="Proteomes" id="UP001162164"/>
    </source>
</evidence>
<dbReference type="Proteomes" id="UP001162164">
    <property type="component" value="Unassembled WGS sequence"/>
</dbReference>
<sequence length="91" mass="10632">MVTESATSLDTYKLQDFPISGQYVVLSDIRKVSPLVRNRVKLWSGRRLILCRDVYTISSEWDKECHSPIVEQKYENSSILFDFAWDMLLAE</sequence>
<gene>
    <name evidence="1" type="ORF">NQ317_013087</name>
</gene>
<evidence type="ECO:0000313" key="1">
    <source>
        <dbReference type="EMBL" id="KAJ8970644.1"/>
    </source>
</evidence>